<dbReference type="SUPFAM" id="SSF55174">
    <property type="entry name" value="Alpha-L RNA-binding motif"/>
    <property type="match status" value="1"/>
</dbReference>
<dbReference type="EMBL" id="QFPN01000010">
    <property type="protein sequence ID" value="PZQ11968.1"/>
    <property type="molecule type" value="Genomic_DNA"/>
</dbReference>
<dbReference type="InterPro" id="IPR002942">
    <property type="entry name" value="S4_RNA-bd"/>
</dbReference>
<dbReference type="Pfam" id="PF01479">
    <property type="entry name" value="S4"/>
    <property type="match status" value="1"/>
</dbReference>
<dbReference type="PROSITE" id="PS50889">
    <property type="entry name" value="S4"/>
    <property type="match status" value="1"/>
</dbReference>
<keyword evidence="1" id="KW-0694">RNA-binding</keyword>
<protein>
    <submittedName>
        <fullName evidence="3">RNA-binding protein</fullName>
    </submittedName>
</protein>
<evidence type="ECO:0000256" key="1">
    <source>
        <dbReference type="PROSITE-ProRule" id="PRU00182"/>
    </source>
</evidence>
<comment type="caution">
    <text evidence="3">The sequence shown here is derived from an EMBL/GenBank/DDBJ whole genome shotgun (WGS) entry which is preliminary data.</text>
</comment>
<gene>
    <name evidence="3" type="ORF">DI565_17480</name>
</gene>
<evidence type="ECO:0000313" key="4">
    <source>
        <dbReference type="Proteomes" id="UP000249577"/>
    </source>
</evidence>
<reference evidence="3 4" key="1">
    <citation type="submission" date="2017-08" db="EMBL/GenBank/DDBJ databases">
        <title>Infants hospitalized years apart are colonized by the same room-sourced microbial strains.</title>
        <authorList>
            <person name="Brooks B."/>
            <person name="Olm M.R."/>
            <person name="Firek B.A."/>
            <person name="Baker R."/>
            <person name="Thomas B.C."/>
            <person name="Morowitz M.J."/>
            <person name="Banfield J.F."/>
        </authorList>
    </citation>
    <scope>NUCLEOTIDE SEQUENCE [LARGE SCALE GENOMIC DNA]</scope>
    <source>
        <strain evidence="3">S2_005_003_R2_43</strain>
    </source>
</reference>
<feature type="domain" description="RNA-binding S4" evidence="2">
    <location>
        <begin position="1"/>
        <end position="42"/>
    </location>
</feature>
<dbReference type="Gene3D" id="3.10.290.10">
    <property type="entry name" value="RNA-binding S4 domain"/>
    <property type="match status" value="1"/>
</dbReference>
<sequence>MWRARVVRTRSLAARLATSGHVRLNGRRVETAARPVRIGDVLTIALEDDVRVLEVVALGERRGPAEEARTLYRDPAAAPPR</sequence>
<dbReference type="GO" id="GO:0003723">
    <property type="term" value="F:RNA binding"/>
    <property type="evidence" value="ECO:0007669"/>
    <property type="project" value="UniProtKB-KW"/>
</dbReference>
<evidence type="ECO:0000259" key="2">
    <source>
        <dbReference type="Pfam" id="PF01479"/>
    </source>
</evidence>
<accession>A0A2W5K964</accession>
<name>A0A2W5K964_ANCNO</name>
<dbReference type="CDD" id="cd00165">
    <property type="entry name" value="S4"/>
    <property type="match status" value="1"/>
</dbReference>
<dbReference type="AlphaFoldDB" id="A0A2W5K964"/>
<dbReference type="Proteomes" id="UP000249577">
    <property type="component" value="Unassembled WGS sequence"/>
</dbReference>
<proteinExistence type="predicted"/>
<evidence type="ECO:0000313" key="3">
    <source>
        <dbReference type="EMBL" id="PZQ11968.1"/>
    </source>
</evidence>
<organism evidence="3 4">
    <name type="scientific">Ancylobacter novellus</name>
    <name type="common">Thiobacillus novellus</name>
    <dbReference type="NCBI Taxonomy" id="921"/>
    <lineage>
        <taxon>Bacteria</taxon>
        <taxon>Pseudomonadati</taxon>
        <taxon>Pseudomonadota</taxon>
        <taxon>Alphaproteobacteria</taxon>
        <taxon>Hyphomicrobiales</taxon>
        <taxon>Xanthobacteraceae</taxon>
        <taxon>Ancylobacter</taxon>
    </lineage>
</organism>
<dbReference type="InterPro" id="IPR036986">
    <property type="entry name" value="S4_RNA-bd_sf"/>
</dbReference>